<dbReference type="CDD" id="cd00590">
    <property type="entry name" value="RRM_SF"/>
    <property type="match status" value="1"/>
</dbReference>
<dbReference type="Gene3D" id="3.30.70.330">
    <property type="match status" value="4"/>
</dbReference>
<dbReference type="PANTHER" id="PTHR17204:SF25">
    <property type="entry name" value="RRM DOMAIN-CONTAINING PROTEIN"/>
    <property type="match status" value="1"/>
</dbReference>
<dbReference type="SMART" id="SM00360">
    <property type="entry name" value="RRM"/>
    <property type="match status" value="3"/>
</dbReference>
<gene>
    <name evidence="9" type="ORF">ALEPTO_LOCUS74</name>
</gene>
<evidence type="ECO:0000256" key="3">
    <source>
        <dbReference type="ARBA" id="ARBA00022737"/>
    </source>
</evidence>
<dbReference type="AlphaFoldDB" id="A0A9N8V4Y6"/>
<dbReference type="PROSITE" id="PS50102">
    <property type="entry name" value="RRM"/>
    <property type="match status" value="3"/>
</dbReference>
<dbReference type="Pfam" id="PF05843">
    <property type="entry name" value="Suf"/>
    <property type="match status" value="1"/>
</dbReference>
<evidence type="ECO:0000256" key="1">
    <source>
        <dbReference type="ARBA" id="ARBA00004123"/>
    </source>
</evidence>
<evidence type="ECO:0000313" key="9">
    <source>
        <dbReference type="EMBL" id="CAG8438146.1"/>
    </source>
</evidence>
<dbReference type="InterPro" id="IPR008847">
    <property type="entry name" value="Suf"/>
</dbReference>
<dbReference type="Gene3D" id="1.25.40.10">
    <property type="entry name" value="Tetratricopeptide repeat domain"/>
    <property type="match status" value="2"/>
</dbReference>
<dbReference type="InterPro" id="IPR035979">
    <property type="entry name" value="RBD_domain_sf"/>
</dbReference>
<dbReference type="EMBL" id="CAJVPS010000003">
    <property type="protein sequence ID" value="CAG8438146.1"/>
    <property type="molecule type" value="Genomic_DNA"/>
</dbReference>
<dbReference type="GO" id="GO:0008380">
    <property type="term" value="P:RNA splicing"/>
    <property type="evidence" value="ECO:0007669"/>
    <property type="project" value="UniProtKB-KW"/>
</dbReference>
<dbReference type="InterPro" id="IPR003107">
    <property type="entry name" value="HAT"/>
</dbReference>
<dbReference type="Proteomes" id="UP000789508">
    <property type="component" value="Unassembled WGS sequence"/>
</dbReference>
<keyword evidence="3" id="KW-0677">Repeat</keyword>
<evidence type="ECO:0000259" key="8">
    <source>
        <dbReference type="PROSITE" id="PS50102"/>
    </source>
</evidence>
<keyword evidence="10" id="KW-1185">Reference proteome</keyword>
<reference evidence="9" key="1">
    <citation type="submission" date="2021-06" db="EMBL/GenBank/DDBJ databases">
        <authorList>
            <person name="Kallberg Y."/>
            <person name="Tangrot J."/>
            <person name="Rosling A."/>
        </authorList>
    </citation>
    <scope>NUCLEOTIDE SEQUENCE</scope>
    <source>
        <strain evidence="9">FL130A</strain>
    </source>
</reference>
<evidence type="ECO:0000256" key="5">
    <source>
        <dbReference type="ARBA" id="ARBA00023242"/>
    </source>
</evidence>
<proteinExistence type="predicted"/>
<evidence type="ECO:0000256" key="6">
    <source>
        <dbReference type="PROSITE-ProRule" id="PRU00176"/>
    </source>
</evidence>
<comment type="subcellular location">
    <subcellularLocation>
        <location evidence="1">Nucleus</location>
    </subcellularLocation>
</comment>
<keyword evidence="5" id="KW-0539">Nucleus</keyword>
<dbReference type="InterPro" id="IPR000504">
    <property type="entry name" value="RRM_dom"/>
</dbReference>
<dbReference type="SUPFAM" id="SSF48452">
    <property type="entry name" value="TPR-like"/>
    <property type="match status" value="1"/>
</dbReference>
<keyword evidence="6" id="KW-0694">RNA-binding</keyword>
<organism evidence="9 10">
    <name type="scientific">Ambispora leptoticha</name>
    <dbReference type="NCBI Taxonomy" id="144679"/>
    <lineage>
        <taxon>Eukaryota</taxon>
        <taxon>Fungi</taxon>
        <taxon>Fungi incertae sedis</taxon>
        <taxon>Mucoromycota</taxon>
        <taxon>Glomeromycotina</taxon>
        <taxon>Glomeromycetes</taxon>
        <taxon>Archaeosporales</taxon>
        <taxon>Ambisporaceae</taxon>
        <taxon>Ambispora</taxon>
    </lineage>
</organism>
<dbReference type="GO" id="GO:0005634">
    <property type="term" value="C:nucleus"/>
    <property type="evidence" value="ECO:0007669"/>
    <property type="project" value="UniProtKB-SubCell"/>
</dbReference>
<keyword evidence="4" id="KW-0508">mRNA splicing</keyword>
<dbReference type="GO" id="GO:0003723">
    <property type="term" value="F:RNA binding"/>
    <property type="evidence" value="ECO:0007669"/>
    <property type="project" value="UniProtKB-UniRule"/>
</dbReference>
<dbReference type="PANTHER" id="PTHR17204">
    <property type="entry name" value="PRE-MRNA PROCESSING PROTEIN PRP39-RELATED"/>
    <property type="match status" value="1"/>
</dbReference>
<evidence type="ECO:0000256" key="7">
    <source>
        <dbReference type="SAM" id="MobiDB-lite"/>
    </source>
</evidence>
<dbReference type="GO" id="GO:0006397">
    <property type="term" value="P:mRNA processing"/>
    <property type="evidence" value="ECO:0007669"/>
    <property type="project" value="UniProtKB-KW"/>
</dbReference>
<accession>A0A9N8V4Y6</accession>
<name>A0A9N8V4Y6_9GLOM</name>
<dbReference type="Pfam" id="PF00076">
    <property type="entry name" value="RRM_1"/>
    <property type="match status" value="3"/>
</dbReference>
<dbReference type="SMART" id="SM00386">
    <property type="entry name" value="HAT"/>
    <property type="match status" value="6"/>
</dbReference>
<evidence type="ECO:0000256" key="2">
    <source>
        <dbReference type="ARBA" id="ARBA00022664"/>
    </source>
</evidence>
<feature type="domain" description="RRM" evidence="8">
    <location>
        <begin position="640"/>
        <end position="721"/>
    </location>
</feature>
<keyword evidence="2" id="KW-0507">mRNA processing</keyword>
<dbReference type="InterPro" id="IPR012677">
    <property type="entry name" value="Nucleotide-bd_a/b_plait_sf"/>
</dbReference>
<feature type="domain" description="RRM" evidence="8">
    <location>
        <begin position="777"/>
        <end position="854"/>
    </location>
</feature>
<sequence>MDYSSADAHSKEDSTSELSSTEDNENQAIQQLENEVSKNAYDYNTQVQYIEALRRASLYEELTSARENMHKILPLSEELWVQWIEDERRIASTLDQIKRVISLHAESVKDYFLIKLWNDYIQYVIDQYKSSLEDDNIQVVTLEEVRNILREANKKTGCNIPESHIIWNTYINFETEIMQSSKSDYEEQKVNVRNLYLDRLRVPHKNLEQTWQDYSQFISKNYSSDYEHIMVEANRIYSKTLQRYRQKETYEDSLVNSNYSLVEFRKYINHEENERSKIEKSKDPEDKNYKQIAHWLIIMLYERALVYHYIDENFWEDYIGYLLKHKKIAVAVEVSERSTRNCPWSGALWSHYIRTLIKNNTSHDVIMNTVSRALDISMLNNKDRLDDLIKVLLTYCDYERLRINWRRGTIDEEHAIDLRAALQFGLEKIGQVAPDGDPKSRLEFYYIEFETQIKNYAEARRIWEEVTNKRKHEPEIWLRYAEWEKSLNNIQETRNIFKKASQIRFDWPEIIFESWESFEHHYGDFESIENALLFIKTRLAIVMARREKEAIQQSQNVSTDMQQFQNEATENQQYQNVATEVENMTIRDSLKRKPEETLEELHPAKRNKEESIEDMDIEQESSSVKEKRKYTRVRRDREHSTIAVVNLPDGVKQGQLKTLFNDCGKINEIRIIPDAQKRESIAYIEFSDRDSILGALTKDKKKIDDNEISYGEIIDIRMPSANVKGVKRRRFCYIEYKTQESAHAALTENGQPWFGFPLSVNISDPDKKKKRSPPSKNEIIIHNLPSQVEQDELKMLFQPYGTIKDIRINLNEEGKCIGTAFIDFLKQEEAQAAAKAVNQVDFKNNCLRVVVADPNIDKKVKEKEPSIATKRDRSISVKQLPKDVTKENLQELFSKCGTICHISYDNKAHTAEIEYTGVEDAAKATLRFDKYEWHGIKISVKFVKQQNTAASSKQLVPRTALMSPRNASRNKISFKKSSIVTPSPSKRH</sequence>
<dbReference type="OrthoDB" id="360390at2759"/>
<comment type="caution">
    <text evidence="9">The sequence shown here is derived from an EMBL/GenBank/DDBJ whole genome shotgun (WGS) entry which is preliminary data.</text>
</comment>
<evidence type="ECO:0000256" key="4">
    <source>
        <dbReference type="ARBA" id="ARBA00023187"/>
    </source>
</evidence>
<feature type="region of interest" description="Disordered" evidence="7">
    <location>
        <begin position="1"/>
        <end position="27"/>
    </location>
</feature>
<feature type="region of interest" description="Disordered" evidence="7">
    <location>
        <begin position="588"/>
        <end position="632"/>
    </location>
</feature>
<evidence type="ECO:0000313" key="10">
    <source>
        <dbReference type="Proteomes" id="UP000789508"/>
    </source>
</evidence>
<feature type="compositionally biased region" description="Basic and acidic residues" evidence="7">
    <location>
        <begin position="588"/>
        <end position="610"/>
    </location>
</feature>
<dbReference type="InterPro" id="IPR011990">
    <property type="entry name" value="TPR-like_helical_dom_sf"/>
</dbReference>
<feature type="domain" description="RRM" evidence="8">
    <location>
        <begin position="873"/>
        <end position="945"/>
    </location>
</feature>
<dbReference type="SUPFAM" id="SSF54928">
    <property type="entry name" value="RNA-binding domain, RBD"/>
    <property type="match status" value="3"/>
</dbReference>
<protein>
    <submittedName>
        <fullName evidence="9">569_t:CDS:1</fullName>
    </submittedName>
</protein>